<dbReference type="InterPro" id="IPR010809">
    <property type="entry name" value="FliD_C"/>
</dbReference>
<dbReference type="Pfam" id="PF07196">
    <property type="entry name" value="Flagellin_IN"/>
    <property type="match status" value="1"/>
</dbReference>
<dbReference type="Gene3D" id="3.30.70.2120">
    <property type="match status" value="1"/>
</dbReference>
<keyword evidence="8" id="KW-0966">Cell projection</keyword>
<evidence type="ECO:0000256" key="1">
    <source>
        <dbReference type="ARBA" id="ARBA00009764"/>
    </source>
</evidence>
<dbReference type="PANTHER" id="PTHR30288">
    <property type="entry name" value="FLAGELLAR CAP/ASSEMBLY PROTEIN FLID"/>
    <property type="match status" value="1"/>
</dbReference>
<dbReference type="EMBL" id="JAPMLT010000002">
    <property type="protein sequence ID" value="MCX7569462.1"/>
    <property type="molecule type" value="Genomic_DNA"/>
</dbReference>
<dbReference type="Pfam" id="PF07195">
    <property type="entry name" value="FliD_C"/>
    <property type="match status" value="1"/>
</dbReference>
<evidence type="ECO:0000313" key="8">
    <source>
        <dbReference type="EMBL" id="MCX7569462.1"/>
    </source>
</evidence>
<evidence type="ECO:0000256" key="3">
    <source>
        <dbReference type="ARBA" id="ARBA00023054"/>
    </source>
</evidence>
<name>A0ABT3WXQ8_9BACL</name>
<evidence type="ECO:0000256" key="5">
    <source>
        <dbReference type="RuleBase" id="RU362066"/>
    </source>
</evidence>
<keyword evidence="8" id="KW-0969">Cilium</keyword>
<evidence type="ECO:0000259" key="7">
    <source>
        <dbReference type="Pfam" id="PF07195"/>
    </source>
</evidence>
<feature type="domain" description="Flagellar hook-associated protein 2 C-terminal" evidence="7">
    <location>
        <begin position="195"/>
        <end position="457"/>
    </location>
</feature>
<comment type="similarity">
    <text evidence="1 5">Belongs to the FliD family.</text>
</comment>
<keyword evidence="3" id="KW-0175">Coiled coil</keyword>
<comment type="caution">
    <text evidence="8">The sequence shown here is derived from an EMBL/GenBank/DDBJ whole genome shotgun (WGS) entry which is preliminary data.</text>
</comment>
<feature type="domain" description="Flagellar hook-associated protein 2 N-terminal" evidence="6">
    <location>
        <begin position="1"/>
        <end position="93"/>
    </location>
</feature>
<dbReference type="Pfam" id="PF02465">
    <property type="entry name" value="FliD_N"/>
    <property type="match status" value="1"/>
</dbReference>
<evidence type="ECO:0000256" key="2">
    <source>
        <dbReference type="ARBA" id="ARBA00011255"/>
    </source>
</evidence>
<comment type="subunit">
    <text evidence="2 5">Homopentamer.</text>
</comment>
<organism evidence="8 9">
    <name type="scientific">Tumebacillus lacus</name>
    <dbReference type="NCBI Taxonomy" id="2995335"/>
    <lineage>
        <taxon>Bacteria</taxon>
        <taxon>Bacillati</taxon>
        <taxon>Bacillota</taxon>
        <taxon>Bacilli</taxon>
        <taxon>Bacillales</taxon>
        <taxon>Alicyclobacillaceae</taxon>
        <taxon>Tumebacillus</taxon>
    </lineage>
</organism>
<accession>A0ABT3WXQ8</accession>
<sequence length="469" mass="51278">MDTETMIKQMMQAHRMPIDRMKQKQQTITWQRDAYREMNTMMAQLRDTISTLRFESTTNAKKVTTGTTAVTATATSDTTPGAYALTIHQMASAATITGNAVSSTTGPLNTAGDTVLTVNGVDITITQNSTANNVVTALNAKTSQTGVKASFDAVTQRITLTHNQTGSTSAINIAHKSGDASLLTNMNLGTASATGQQAIVDYNGVSGLTFDTNSFKIEGINFTLKPTAGATYPINVNVAVSADTDKVFDTIKSFVSKYNELIDKVQKKTSEARYRDFQPLTDDQRKEMKEDEIKQWEEKAKSGMLRNDATLKSAVDKMRTALMEPVTGLPAGSFDMLSDIGISTSKPGTQLAYKDNGKLYLDENKLREALETNPEQVSDLLTKGYADRLYKEIDTTITRLTKLAGSGTTLADNSNLSLQLRDLDRNISVKTSGLKAYEDKYYKQFASLETAIQTMNSQSAWLSQQFSSM</sequence>
<gene>
    <name evidence="8" type="primary">fliD</name>
    <name evidence="8" type="ORF">OS242_05770</name>
</gene>
<proteinExistence type="inferred from homology"/>
<evidence type="ECO:0000313" key="9">
    <source>
        <dbReference type="Proteomes" id="UP001208017"/>
    </source>
</evidence>
<reference evidence="8 9" key="1">
    <citation type="submission" date="2022-11" db="EMBL/GenBank/DDBJ databases">
        <title>Study of microbial diversity in lake waters.</title>
        <authorList>
            <person name="Zhang J."/>
        </authorList>
    </citation>
    <scope>NUCLEOTIDE SEQUENCE [LARGE SCALE GENOMIC DNA]</scope>
    <source>
        <strain evidence="8 9">DT12</strain>
    </source>
</reference>
<dbReference type="InterPro" id="IPR010810">
    <property type="entry name" value="Flagellin_hook_IN_motif"/>
</dbReference>
<keyword evidence="9" id="KW-1185">Reference proteome</keyword>
<comment type="subcellular location">
    <subcellularLocation>
        <location evidence="5">Secreted</location>
    </subcellularLocation>
    <subcellularLocation>
        <location evidence="5">Bacterial flagellum</location>
    </subcellularLocation>
</comment>
<keyword evidence="5" id="KW-0964">Secreted</keyword>
<evidence type="ECO:0000259" key="6">
    <source>
        <dbReference type="Pfam" id="PF02465"/>
    </source>
</evidence>
<dbReference type="Proteomes" id="UP001208017">
    <property type="component" value="Unassembled WGS sequence"/>
</dbReference>
<keyword evidence="8" id="KW-0282">Flagellum</keyword>
<dbReference type="PANTHER" id="PTHR30288:SF0">
    <property type="entry name" value="FLAGELLAR HOOK-ASSOCIATED PROTEIN 2"/>
    <property type="match status" value="1"/>
</dbReference>
<dbReference type="InterPro" id="IPR040026">
    <property type="entry name" value="FliD"/>
</dbReference>
<evidence type="ECO:0000256" key="4">
    <source>
        <dbReference type="ARBA" id="ARBA00023143"/>
    </source>
</evidence>
<keyword evidence="4 5" id="KW-0975">Bacterial flagellum</keyword>
<dbReference type="InterPro" id="IPR003481">
    <property type="entry name" value="FliD_N"/>
</dbReference>
<protein>
    <recommendedName>
        <fullName evidence="5">Flagellar hook-associated protein 2</fullName>
        <shortName evidence="5">HAP2</shortName>
    </recommendedName>
    <alternativeName>
        <fullName evidence="5">Flagellar cap protein</fullName>
    </alternativeName>
</protein>
<comment type="function">
    <text evidence="5">Required for morphogenesis and for the elongation of the flagellar filament by facilitating polymerization of the flagellin monomers at the tip of growing filament. Forms a capping structure, which prevents flagellin subunits (transported through the central channel of the flagellum) from leaking out without polymerization at the distal end.</text>
</comment>